<feature type="domain" description="Tetratricopeptide repeat protein 21A/21B second ARM" evidence="5">
    <location>
        <begin position="433"/>
        <end position="708"/>
    </location>
</feature>
<organism evidence="10 11">
    <name type="scientific">Phytophthora fragariaefolia</name>
    <dbReference type="NCBI Taxonomy" id="1490495"/>
    <lineage>
        <taxon>Eukaryota</taxon>
        <taxon>Sar</taxon>
        <taxon>Stramenopiles</taxon>
        <taxon>Oomycota</taxon>
        <taxon>Peronosporomycetes</taxon>
        <taxon>Peronosporales</taxon>
        <taxon>Peronosporaceae</taxon>
        <taxon>Phytophthora</taxon>
    </lineage>
</organism>
<keyword evidence="3 4" id="KW-0802">TPR repeat</keyword>
<evidence type="ECO:0000256" key="2">
    <source>
        <dbReference type="ARBA" id="ARBA00022737"/>
    </source>
</evidence>
<reference evidence="10" key="1">
    <citation type="submission" date="2023-04" db="EMBL/GenBank/DDBJ databases">
        <title>Phytophthora fragariaefolia NBRC 109709.</title>
        <authorList>
            <person name="Ichikawa N."/>
            <person name="Sato H."/>
            <person name="Tonouchi N."/>
        </authorList>
    </citation>
    <scope>NUCLEOTIDE SEQUENCE</scope>
    <source>
        <strain evidence="10">NBRC 109709</strain>
    </source>
</reference>
<dbReference type="InterPro" id="IPR056834">
    <property type="entry name" value="ARM_TT21_C"/>
</dbReference>
<dbReference type="FunFam" id="1.25.40.10:FF:000219">
    <property type="entry name" value="Tetratricopeptide repeat domain 21B"/>
    <property type="match status" value="1"/>
</dbReference>
<evidence type="ECO:0000259" key="9">
    <source>
        <dbReference type="Pfam" id="PF25068"/>
    </source>
</evidence>
<evidence type="ECO:0000256" key="4">
    <source>
        <dbReference type="PROSITE-ProRule" id="PRU00339"/>
    </source>
</evidence>
<evidence type="ECO:0000313" key="11">
    <source>
        <dbReference type="Proteomes" id="UP001165121"/>
    </source>
</evidence>
<dbReference type="SMART" id="SM00028">
    <property type="entry name" value="TPR"/>
    <property type="match status" value="17"/>
</dbReference>
<feature type="repeat" description="TPR" evidence="4">
    <location>
        <begin position="1133"/>
        <end position="1166"/>
    </location>
</feature>
<dbReference type="InterPro" id="IPR019734">
    <property type="entry name" value="TPR_rpt"/>
</dbReference>
<dbReference type="PROSITE" id="PS50005">
    <property type="entry name" value="TPR"/>
    <property type="match status" value="4"/>
</dbReference>
<dbReference type="InterPro" id="IPR040364">
    <property type="entry name" value="TTC21A/TTC21B"/>
</dbReference>
<dbReference type="Gene3D" id="1.25.40.10">
    <property type="entry name" value="Tetratricopeptide repeat domain"/>
    <property type="match status" value="4"/>
</dbReference>
<dbReference type="Pfam" id="PF25058">
    <property type="entry name" value="ARM_TT21"/>
    <property type="match status" value="1"/>
</dbReference>
<dbReference type="InterPro" id="IPR056836">
    <property type="entry name" value="ARM_TT21_4th"/>
</dbReference>
<dbReference type="GO" id="GO:0005929">
    <property type="term" value="C:cilium"/>
    <property type="evidence" value="ECO:0007669"/>
    <property type="project" value="GOC"/>
</dbReference>
<keyword evidence="11" id="KW-1185">Reference proteome</keyword>
<dbReference type="PANTHER" id="PTHR14699">
    <property type="entry name" value="STI2 PROTEIN-RELATED"/>
    <property type="match status" value="1"/>
</dbReference>
<feature type="domain" description="Tetratricopeptide repeat protein 21A/21B fifth ARM repeats" evidence="8">
    <location>
        <begin position="1133"/>
        <end position="1260"/>
    </location>
</feature>
<dbReference type="GO" id="GO:0035721">
    <property type="term" value="P:intraciliary retrograde transport"/>
    <property type="evidence" value="ECO:0007669"/>
    <property type="project" value="TreeGrafter"/>
</dbReference>
<evidence type="ECO:0000259" key="8">
    <source>
        <dbReference type="Pfam" id="PF25064"/>
    </source>
</evidence>
<accession>A0A9W6TX61</accession>
<proteinExistence type="inferred from homology"/>
<dbReference type="InterPro" id="IPR056835">
    <property type="entry name" value="ARM_TT21_5th"/>
</dbReference>
<evidence type="ECO:0000259" key="5">
    <source>
        <dbReference type="Pfam" id="PF25060"/>
    </source>
</evidence>
<dbReference type="Pfam" id="PF25062">
    <property type="entry name" value="ARM_TT21_N"/>
    <property type="match status" value="1"/>
</dbReference>
<feature type="repeat" description="TPR" evidence="4">
    <location>
        <begin position="934"/>
        <end position="967"/>
    </location>
</feature>
<sequence length="1502" mass="169952">MSEKATLFEQKYRALVAFCERQAKGQPRTFRLQTHFGSHLPSLCRTRASRVTKETRTLVVAITYFEVLRSTNLLKEKQNFTTLNWRLSTCSIHGAWNWSTSSTSVTIQRVQRDLQESCVRSKLPAPLSSSAMDPRVLINFYIRKGWYDHVQRLCEQILEKKGSDSTILFWRAFGIVLERSYSSAIRELENLKRNGRDVELPCLHALVYAHSQCKHVDHDEVAQLELQLVMAEENASSSSLMLCATLFWHLGEHAKARKILDQLLSNSSKSSSDGALRQRALILRGWVDLTADPKVKRDADLRDNAIQFFDQVTEYVTIIKSSSVVLHPSLTFCYRLFRRKDAELVRGMAKYYDMKKAYSRALESYDEITVQFPWFKHSLSEKALVLLKMGNWDQCMDSVERALTENAREIEALRVMILLLLSREGHTREAAERVRDLLEALKRVEPANPELFCDISRCTARVSDRDSEVLQCSLGLIEHAIQLNPDSGAFRAERGYQRGLLGDFAEAMESYKEALKLDESNEMALHGMIYCQIKLGQLEDASQQMEFLSVIQESIGASASFAFLQALLTWEKDRDRAKQVKLLQQAMQIHMDKLKEAIQGPDVSTHETMSLLNPIFLVEVATEFLQGDTPQPGSPNDGLSDAAIKGMSILENLANKSPGFLRAQYVLAQAYFDAQRLDDAYQVSNLILKMDPGHSKAHLMQARVSLEREHFRAASSCLDQALSYDFSVRQSLSYYIIKARILENAGDVREALQTLQTAMKIIQNAGGSSATVSSNRRQQLSAENTSNTVPLFDKASVYIHLAQVLSQLNDIAEATKTVREALDVFRGTSQEVRVLVANSELAIKRGDYDAAIAMLSSVPVSSPAFTKAQMVKADIYLQYRKDKHLYARCYQELVAINPCHATHVSLAEAYLRIQLLDQAVESFERAKALSPGDPTIAGRIGRVLISKHDYLKAVDYYETALKLAPGNLVLRKDLAELYAKLRHFDQALRVVQQAPTNDSEALSHLLQVVDLQLVLPTIYRGLGSDEMAVQALLKAYAIQKVVLDRQKDEQPDVLSKQRAAIANTCYQIAAIYAAAPANAERENVVKYCTLALRSDETHEPSLLFLARSYQHIGDLDQCQVRCSTLLRLNPAHEEAALMLADILLQKEDNESAIYHFQQLLDSRPDNFAALSRFLVMLRRAGKLHTSSNDKEQGSLAQRYLRLAERSTNVRVAHAPGLHFCKGLYARFRNNVVEAIDEFNLARRDPEWGERALINMIEIYLNPDNENMWDTGNDANEGNTKEQTENLRIANTLLDELPVARNERDAKLRVLEAYAVLAVRTKSMLDKAIQLFMEILETVDRDYVPALLGLATGYMLTKQQSKARNQLKRIAKMNYDQTLADEFERSYLLLADIYINRGKFDLAQELCKRALTHNKSSGKAWELLGLVMEKEQSYIDAAECYQEAWTCEGEASAAIGFKLAFNYLKAKKLVLAVDVCHKVLDQYPDYPKIRKEILEKAYAGFRP</sequence>
<dbReference type="SUPFAM" id="SSF81901">
    <property type="entry name" value="HCP-like"/>
    <property type="match status" value="1"/>
</dbReference>
<dbReference type="SUPFAM" id="SSF48452">
    <property type="entry name" value="TPR-like"/>
    <property type="match status" value="4"/>
</dbReference>
<dbReference type="Pfam" id="PF25064">
    <property type="entry name" value="ARM_TT21_5th"/>
    <property type="match status" value="1"/>
</dbReference>
<dbReference type="EMBL" id="BSXT01000246">
    <property type="protein sequence ID" value="GMF22218.1"/>
    <property type="molecule type" value="Genomic_DNA"/>
</dbReference>
<dbReference type="GO" id="GO:0061512">
    <property type="term" value="P:protein localization to cilium"/>
    <property type="evidence" value="ECO:0007669"/>
    <property type="project" value="TreeGrafter"/>
</dbReference>
<dbReference type="InterPro" id="IPR056832">
    <property type="entry name" value="ARM_TT21_2nd"/>
</dbReference>
<dbReference type="Pfam" id="PF25068">
    <property type="entry name" value="ARM_TT21_4th"/>
    <property type="match status" value="1"/>
</dbReference>
<comment type="caution">
    <text evidence="10">The sequence shown here is derived from an EMBL/GenBank/DDBJ whole genome shotgun (WGS) entry which is preliminary data.</text>
</comment>
<dbReference type="InterPro" id="IPR011990">
    <property type="entry name" value="TPR-like_helical_dom_sf"/>
</dbReference>
<dbReference type="FunFam" id="1.25.40.10:FF:001391">
    <property type="entry name" value="Tetratricopeptide repeat protein 21B"/>
    <property type="match status" value="1"/>
</dbReference>
<feature type="domain" description="Tetratricopeptide repeat protein 21A/21B N-terminal ARM repeat" evidence="6">
    <location>
        <begin position="138"/>
        <end position="396"/>
    </location>
</feature>
<evidence type="ECO:0000256" key="3">
    <source>
        <dbReference type="ARBA" id="ARBA00022803"/>
    </source>
</evidence>
<evidence type="ECO:0000259" key="6">
    <source>
        <dbReference type="Pfam" id="PF25062"/>
    </source>
</evidence>
<feature type="domain" description="Tetratricopeptide repeat protein 21A/21B C-terminal ARM" evidence="7">
    <location>
        <begin position="1289"/>
        <end position="1496"/>
    </location>
</feature>
<evidence type="ECO:0000256" key="1">
    <source>
        <dbReference type="ARBA" id="ARBA00010935"/>
    </source>
</evidence>
<feature type="domain" description="Tetratricopeptide repeat protein 21A/21B fourth ARM" evidence="9">
    <location>
        <begin position="936"/>
        <end position="1075"/>
    </location>
</feature>
<feature type="repeat" description="TPR" evidence="4">
    <location>
        <begin position="488"/>
        <end position="521"/>
    </location>
</feature>
<protein>
    <submittedName>
        <fullName evidence="10">Unnamed protein product</fullName>
    </submittedName>
</protein>
<name>A0A9W6TX61_9STRA</name>
<dbReference type="Pfam" id="PF25060">
    <property type="entry name" value="ARM_TT21_2nd"/>
    <property type="match status" value="1"/>
</dbReference>
<gene>
    <name evidence="10" type="ORF">Pfra01_000321200</name>
</gene>
<keyword evidence="2" id="KW-0677">Repeat</keyword>
<evidence type="ECO:0000313" key="10">
    <source>
        <dbReference type="EMBL" id="GMF22218.1"/>
    </source>
</evidence>
<dbReference type="Pfam" id="PF25063">
    <property type="entry name" value="ARM_TT21_C"/>
    <property type="match status" value="1"/>
</dbReference>
<dbReference type="OrthoDB" id="10259630at2759"/>
<comment type="similarity">
    <text evidence="1">Belongs to the TTC21 family.</text>
</comment>
<dbReference type="Proteomes" id="UP001165121">
    <property type="component" value="Unassembled WGS sequence"/>
</dbReference>
<evidence type="ECO:0000259" key="7">
    <source>
        <dbReference type="Pfam" id="PF25063"/>
    </source>
</evidence>
<dbReference type="PANTHER" id="PTHR14699:SF0">
    <property type="entry name" value="TETRATRICOPEPTIDE REPEAT PROTEIN 21 HOMOLOG"/>
    <property type="match status" value="1"/>
</dbReference>
<dbReference type="InterPro" id="IPR056833">
    <property type="entry name" value="ARM_TT21_N"/>
</dbReference>
<dbReference type="GO" id="GO:0030991">
    <property type="term" value="C:intraciliary transport particle A"/>
    <property type="evidence" value="ECO:0007669"/>
    <property type="project" value="TreeGrafter"/>
</dbReference>
<feature type="repeat" description="TPR" evidence="4">
    <location>
        <begin position="900"/>
        <end position="933"/>
    </location>
</feature>